<feature type="compositionally biased region" description="Gly residues" evidence="1">
    <location>
        <begin position="108"/>
        <end position="123"/>
    </location>
</feature>
<dbReference type="AlphaFoldDB" id="A0A918HFC0"/>
<name>A0A918HFC0_9ACTN</name>
<reference evidence="2" key="2">
    <citation type="submission" date="2020-09" db="EMBL/GenBank/DDBJ databases">
        <authorList>
            <person name="Sun Q."/>
            <person name="Ohkuma M."/>
        </authorList>
    </citation>
    <scope>NUCLEOTIDE SEQUENCE</scope>
    <source>
        <strain evidence="2">JCM 3172</strain>
    </source>
</reference>
<feature type="compositionally biased region" description="Basic and acidic residues" evidence="1">
    <location>
        <begin position="65"/>
        <end position="87"/>
    </location>
</feature>
<feature type="region of interest" description="Disordered" evidence="1">
    <location>
        <begin position="1"/>
        <end position="25"/>
    </location>
</feature>
<gene>
    <name evidence="2" type="ORF">GCM10014713_58380</name>
</gene>
<proteinExistence type="predicted"/>
<sequence length="156" mass="16345">MNWSVVRDQPASAEPATKTTTANWKTPLRAVEIAELAVERQGDGGGEQIGGDRPGRPVRAPEVAGDVRHGGGDDRLLRRGEEQREHQCEEDEPDAAPAGRSGERVRGDGPGGRAASGGAGPGRGVRPLVLHQGGPAHVFAPLRRACAGPFLALRDN</sequence>
<reference evidence="2" key="1">
    <citation type="journal article" date="2014" name="Int. J. Syst. Evol. Microbiol.">
        <title>Complete genome sequence of Corynebacterium casei LMG S-19264T (=DSM 44701T), isolated from a smear-ripened cheese.</title>
        <authorList>
            <consortium name="US DOE Joint Genome Institute (JGI-PGF)"/>
            <person name="Walter F."/>
            <person name="Albersmeier A."/>
            <person name="Kalinowski J."/>
            <person name="Ruckert C."/>
        </authorList>
    </citation>
    <scope>NUCLEOTIDE SEQUENCE</scope>
    <source>
        <strain evidence="2">JCM 3172</strain>
    </source>
</reference>
<evidence type="ECO:0000313" key="3">
    <source>
        <dbReference type="Proteomes" id="UP000619486"/>
    </source>
</evidence>
<dbReference type="EMBL" id="BMQQ01000030">
    <property type="protein sequence ID" value="GGT56942.1"/>
    <property type="molecule type" value="Genomic_DNA"/>
</dbReference>
<keyword evidence="3" id="KW-1185">Reference proteome</keyword>
<organism evidence="2 3">
    <name type="scientific">Streptomyces purpureus</name>
    <dbReference type="NCBI Taxonomy" id="1951"/>
    <lineage>
        <taxon>Bacteria</taxon>
        <taxon>Bacillati</taxon>
        <taxon>Actinomycetota</taxon>
        <taxon>Actinomycetes</taxon>
        <taxon>Kitasatosporales</taxon>
        <taxon>Streptomycetaceae</taxon>
        <taxon>Streptomyces</taxon>
    </lineage>
</organism>
<dbReference type="Proteomes" id="UP000619486">
    <property type="component" value="Unassembled WGS sequence"/>
</dbReference>
<accession>A0A918HFC0</accession>
<protein>
    <submittedName>
        <fullName evidence="2">Uncharacterized protein</fullName>
    </submittedName>
</protein>
<comment type="caution">
    <text evidence="2">The sequence shown here is derived from an EMBL/GenBank/DDBJ whole genome shotgun (WGS) entry which is preliminary data.</text>
</comment>
<evidence type="ECO:0000313" key="2">
    <source>
        <dbReference type="EMBL" id="GGT56942.1"/>
    </source>
</evidence>
<evidence type="ECO:0000256" key="1">
    <source>
        <dbReference type="SAM" id="MobiDB-lite"/>
    </source>
</evidence>
<feature type="region of interest" description="Disordered" evidence="1">
    <location>
        <begin position="37"/>
        <end position="128"/>
    </location>
</feature>